<feature type="compositionally biased region" description="Basic and acidic residues" evidence="2">
    <location>
        <begin position="797"/>
        <end position="808"/>
    </location>
</feature>
<dbReference type="Gramene" id="ESR44068">
    <property type="protein sequence ID" value="ESR44068"/>
    <property type="gene ID" value="CICLE_v10013582mg"/>
</dbReference>
<name>V4S980_CITCL</name>
<dbReference type="Pfam" id="PF04046">
    <property type="entry name" value="PSP"/>
    <property type="match status" value="1"/>
</dbReference>
<feature type="compositionally biased region" description="Basic and acidic residues" evidence="2">
    <location>
        <begin position="961"/>
        <end position="984"/>
    </location>
</feature>
<sequence>IGTSESATQVFYGTGSGKGGTGAIAGIAVSTSSSSVYINVKGRALFAFMTHGQLLWSAGPVLNQLGYRQGCTKTDVDCYFTSVPVIDQCEGSIYISNTQGELYSLSARSPYFNWIQDLSSFDKAFTLTPGNNGYLYVTIPVRALVLALDTSSGNILWHKSVGPLGSAEYAPVVDSNGWISVGSLDGLLYSFSPSGVLNKFSKSDTSDSVIQVSPLLDCSAYAVYISQTEMNQKITRTSGEYTFVSTMNPKSAVFSLLVPSTGAIYWSESYPGQFSSLLSKSDLQHFVLDESLVLAFLTASKTGNPLPCRTKYQKLVASCSQTRPKLPSIYTGNERAILLFLFFESVVLLVLAVLVRFCCIFWRKKKLQGQHLGNFLEKRRSLQLKKKAFDRSITELEKKVAEDAVANEVIEKFSSLVRERRSVERKLSTTYSLGRDEAAASSESKSLPPVYDAKSRSYSFQGAKKESVTIFHTLSATSSAEGSSEREASWVSEDKDQVVHLMQGIWAVDQGTSYIGYLPFCLYMEAEDVIDLLASSPSGCEEENNEMPDRDGEPGKSDFQPNDSEKKEDDSNGESMELNELNVEIEDGQLIEEGEVGKDVVDDSNVNVEGTTTVELAETIVESDSRIHVQNGCLEVGNRSPNHNRMKDVSSISGVKRARMTLDEEQPSVHVIYNSLTRASKQKLEELLQQWSEWQAQFGSSSNDPNEGIEFGEQTFFPAIRVGKAKGPAVVIFLDRQPKQQQNKNFIPSDSHSTPLYDRGYALGLTSGDGSSNLEGGLEIIDDASRCFNCGSYSHSLKECPKPRDKDAVNNARKQHKSKRNQNSASRNPMRYYQNSAGGKYDGLRPGALDAETRQLLGLGELDPPPWLHRMRELGYPPGYLDSEDDDQPSGITIYADGEIKEGQEDGEIIETGRPASKRKMTTEFPGINAPIPENADERLWAARPSSSDSSRDRSHHRLNHHSESISRGRYHEQRWSRDYRDDGPPGVDPVSSYPPRYGGYDYYSSHSRSPTRGRSYSDRDRDDYASHGSYSSPYSNRHTSPPDYDLDRYRDDYSREYLSRSMDEYDRFRPRGRWW</sequence>
<keyword evidence="3" id="KW-1133">Transmembrane helix</keyword>
<dbReference type="EMBL" id="KI536861">
    <property type="protein sequence ID" value="ESR44068.1"/>
    <property type="molecule type" value="Genomic_DNA"/>
</dbReference>
<feature type="compositionally biased region" description="Polar residues" evidence="2">
    <location>
        <begin position="1029"/>
        <end position="1040"/>
    </location>
</feature>
<protein>
    <recommendedName>
        <fullName evidence="4">CCHC-type domain-containing protein</fullName>
    </recommendedName>
</protein>
<reference evidence="5 6" key="1">
    <citation type="submission" date="2013-10" db="EMBL/GenBank/DDBJ databases">
        <authorList>
            <consortium name="International Citrus Genome Consortium"/>
            <person name="Jenkins J."/>
            <person name="Schmutz J."/>
            <person name="Prochnik S."/>
            <person name="Rokhsar D."/>
            <person name="Gmitter F."/>
            <person name="Ollitrault P."/>
            <person name="Machado M."/>
            <person name="Talon M."/>
            <person name="Wincker P."/>
            <person name="Jaillon O."/>
            <person name="Morgante M."/>
        </authorList>
    </citation>
    <scope>NUCLEOTIDE SEQUENCE</scope>
    <source>
        <strain evidence="6">cv. Clemenules</strain>
    </source>
</reference>
<dbReference type="SUPFAM" id="SSF50998">
    <property type="entry name" value="Quinoprotein alcohol dehydrogenase-like"/>
    <property type="match status" value="1"/>
</dbReference>
<evidence type="ECO:0000313" key="6">
    <source>
        <dbReference type="Proteomes" id="UP000030687"/>
    </source>
</evidence>
<keyword evidence="1" id="KW-0863">Zinc-finger</keyword>
<dbReference type="KEGG" id="cic:CICLE_v10013582mg"/>
<feature type="region of interest" description="Disordered" evidence="2">
    <location>
        <begin position="900"/>
        <end position="1049"/>
    </location>
</feature>
<dbReference type="InterPro" id="IPR045301">
    <property type="entry name" value="GEX3-like"/>
</dbReference>
<evidence type="ECO:0000259" key="4">
    <source>
        <dbReference type="PROSITE" id="PS50158"/>
    </source>
</evidence>
<feature type="compositionally biased region" description="Polar residues" evidence="2">
    <location>
        <begin position="821"/>
        <end position="837"/>
    </location>
</feature>
<feature type="region of interest" description="Disordered" evidence="2">
    <location>
        <begin position="797"/>
        <end position="841"/>
    </location>
</feature>
<evidence type="ECO:0000256" key="1">
    <source>
        <dbReference type="PROSITE-ProRule" id="PRU00047"/>
    </source>
</evidence>
<organism evidence="5 6">
    <name type="scientific">Citrus clementina</name>
    <name type="common">Clementine</name>
    <name type="synonym">Citrus deliciosa x Citrus sinensis</name>
    <dbReference type="NCBI Taxonomy" id="85681"/>
    <lineage>
        <taxon>Eukaryota</taxon>
        <taxon>Viridiplantae</taxon>
        <taxon>Streptophyta</taxon>
        <taxon>Embryophyta</taxon>
        <taxon>Tracheophyta</taxon>
        <taxon>Spermatophyta</taxon>
        <taxon>Magnoliopsida</taxon>
        <taxon>eudicotyledons</taxon>
        <taxon>Gunneridae</taxon>
        <taxon>Pentapetalae</taxon>
        <taxon>rosids</taxon>
        <taxon>malvids</taxon>
        <taxon>Sapindales</taxon>
        <taxon>Rutaceae</taxon>
        <taxon>Aurantioideae</taxon>
        <taxon>Citrus</taxon>
    </lineage>
</organism>
<evidence type="ECO:0000256" key="3">
    <source>
        <dbReference type="SAM" id="Phobius"/>
    </source>
</evidence>
<dbReference type="PANTHER" id="PTHR37253:SF1">
    <property type="entry name" value="PROTEIN GAMETE EXPRESSED 3"/>
    <property type="match status" value="1"/>
</dbReference>
<accession>V4S980</accession>
<dbReference type="FunFam" id="2.130.10.10:FF:001929">
    <property type="entry name" value="Protein GAMETE EXPRESSED 3"/>
    <property type="match status" value="1"/>
</dbReference>
<dbReference type="InterPro" id="IPR011047">
    <property type="entry name" value="Quinoprotein_ADH-like_sf"/>
</dbReference>
<proteinExistence type="predicted"/>
<dbReference type="SMART" id="SM00581">
    <property type="entry name" value="PSP"/>
    <property type="match status" value="1"/>
</dbReference>
<dbReference type="PANTHER" id="PTHR37253">
    <property type="entry name" value="PROTEIN GAMETE EXPRESSED 3"/>
    <property type="match status" value="1"/>
</dbReference>
<dbReference type="GO" id="GO:0008270">
    <property type="term" value="F:zinc ion binding"/>
    <property type="evidence" value="ECO:0007669"/>
    <property type="project" value="UniProtKB-KW"/>
</dbReference>
<dbReference type="eggNOG" id="KOG2673">
    <property type="taxonomic scope" value="Eukaryota"/>
</dbReference>
<dbReference type="InterPro" id="IPR006568">
    <property type="entry name" value="PSP_pro-rich"/>
</dbReference>
<dbReference type="OMA" id="HGSARHE"/>
<feature type="transmembrane region" description="Helical" evidence="3">
    <location>
        <begin position="337"/>
        <end position="362"/>
    </location>
</feature>
<dbReference type="Proteomes" id="UP000030687">
    <property type="component" value="Unassembled WGS sequence"/>
</dbReference>
<dbReference type="GO" id="GO:0010183">
    <property type="term" value="P:pollen tube guidance"/>
    <property type="evidence" value="ECO:0007669"/>
    <property type="project" value="TreeGrafter"/>
</dbReference>
<evidence type="ECO:0000256" key="2">
    <source>
        <dbReference type="SAM" id="MobiDB-lite"/>
    </source>
</evidence>
<dbReference type="GO" id="GO:0005886">
    <property type="term" value="C:plasma membrane"/>
    <property type="evidence" value="ECO:0007669"/>
    <property type="project" value="TreeGrafter"/>
</dbReference>
<keyword evidence="1" id="KW-0479">Metal-binding</keyword>
<keyword evidence="3" id="KW-0472">Membrane</keyword>
<evidence type="ECO:0000313" key="5">
    <source>
        <dbReference type="EMBL" id="ESR44068.1"/>
    </source>
</evidence>
<keyword evidence="1" id="KW-0862">Zinc</keyword>
<feature type="compositionally biased region" description="Basic and acidic residues" evidence="2">
    <location>
        <begin position="547"/>
        <end position="556"/>
    </location>
</feature>
<gene>
    <name evidence="5" type="ORF">CICLE_v10013582mg</name>
</gene>
<feature type="region of interest" description="Disordered" evidence="2">
    <location>
        <begin position="536"/>
        <end position="576"/>
    </location>
</feature>
<dbReference type="InParanoid" id="V4S980"/>
<dbReference type="AlphaFoldDB" id="V4S980"/>
<feature type="compositionally biased region" description="Basic and acidic residues" evidence="2">
    <location>
        <begin position="1016"/>
        <end position="1026"/>
    </location>
</feature>
<dbReference type="InterPro" id="IPR015943">
    <property type="entry name" value="WD40/YVTN_repeat-like_dom_sf"/>
</dbReference>
<keyword evidence="3" id="KW-0812">Transmembrane</keyword>
<dbReference type="Gene3D" id="2.130.10.10">
    <property type="entry name" value="YVTN repeat-like/Quinoprotein amine dehydrogenase"/>
    <property type="match status" value="1"/>
</dbReference>
<dbReference type="STRING" id="85681.V4S980"/>
<feature type="non-terminal residue" evidence="5">
    <location>
        <position position="1"/>
    </location>
</feature>
<feature type="domain" description="CCHC-type" evidence="4">
    <location>
        <begin position="786"/>
        <end position="802"/>
    </location>
</feature>
<dbReference type="PROSITE" id="PS50158">
    <property type="entry name" value="ZF_CCHC"/>
    <property type="match status" value="1"/>
</dbReference>
<dbReference type="InterPro" id="IPR001878">
    <property type="entry name" value="Znf_CCHC"/>
</dbReference>
<dbReference type="GO" id="GO:0009793">
    <property type="term" value="P:embryo development ending in seed dormancy"/>
    <property type="evidence" value="ECO:0007669"/>
    <property type="project" value="TreeGrafter"/>
</dbReference>
<keyword evidence="6" id="KW-1185">Reference proteome</keyword>
<dbReference type="GO" id="GO:0003676">
    <property type="term" value="F:nucleic acid binding"/>
    <property type="evidence" value="ECO:0007669"/>
    <property type="project" value="InterPro"/>
</dbReference>